<keyword evidence="11" id="KW-1133">Transmembrane helix</keyword>
<keyword evidence="13" id="KW-1185">Reference proteome</keyword>
<dbReference type="FunFam" id="1.10.630.10:FF:000182">
    <property type="entry name" value="Cytochrome P450 3A4"/>
    <property type="match status" value="1"/>
</dbReference>
<dbReference type="PRINTS" id="PR00463">
    <property type="entry name" value="EP450I"/>
</dbReference>
<keyword evidence="5 10" id="KW-0560">Oxidoreductase</keyword>
<sequence>VSVMIALLGDVSLTQFLALTFVLLVVVYYLYATRHHGVWEKLGVPGPKPWPIIDHKLEQKDGETAAIRKWFQQYGNTFGAYGLIPQHAVWLPKTTFYNTVFYFYFSRSRPRKTFSSIKYSLTTATGDRWRRARHVTSPMFTASRMKLILKHVGDSAETLTQLIRQKAAKSQLIPLKPIAGKFSTEVIARIAFGVETHAVSEQETEFAYYARKFLNLDSKFQDIVEKVYQYFPQIDQVLRFLKFNSDFVDENADEYFVKILNSTIEERKRKNQAGEKVRDLLDMLIKAGVTDDDPKLKDTDARAITHNEILGNSTILILAGVETVSISFQSILYCLAVHEDIQEKVIAEIDQVFPKGTTVDYEQLKELKYTEQVINECLRLFPLLSTVLRIAAETVTYGNITIPKGTYVLICLGEIMKDPTHWPDPEKFDPDRFSPENKAGRDPLAFVPFGYGPRICLGMRLAMMELKTIMVYLFREFRFTLSDRTVPKKGETPVMKRLGFIGTRPKDPIQLEVVRRL</sequence>
<dbReference type="GO" id="GO:0005506">
    <property type="term" value="F:iron ion binding"/>
    <property type="evidence" value="ECO:0007669"/>
    <property type="project" value="InterPro"/>
</dbReference>
<evidence type="ECO:0000256" key="8">
    <source>
        <dbReference type="ARBA" id="ARBA00043906"/>
    </source>
</evidence>
<evidence type="ECO:0000256" key="4">
    <source>
        <dbReference type="ARBA" id="ARBA00022723"/>
    </source>
</evidence>
<dbReference type="GO" id="GO:0016705">
    <property type="term" value="F:oxidoreductase activity, acting on paired donors, with incorporation or reduction of molecular oxygen"/>
    <property type="evidence" value="ECO:0007669"/>
    <property type="project" value="InterPro"/>
</dbReference>
<feature type="binding site" description="axial binding residue" evidence="9">
    <location>
        <position position="456"/>
    </location>
    <ligand>
        <name>heme</name>
        <dbReference type="ChEBI" id="CHEBI:30413"/>
    </ligand>
    <ligandPart>
        <name>Fe</name>
        <dbReference type="ChEBI" id="CHEBI:18248"/>
    </ligandPart>
</feature>
<evidence type="ECO:0000313" key="13">
    <source>
        <dbReference type="Proteomes" id="UP000678393"/>
    </source>
</evidence>
<evidence type="ECO:0000256" key="6">
    <source>
        <dbReference type="ARBA" id="ARBA00023004"/>
    </source>
</evidence>
<dbReference type="InterPro" id="IPR050705">
    <property type="entry name" value="Cytochrome_P450_3A"/>
</dbReference>
<evidence type="ECO:0000256" key="5">
    <source>
        <dbReference type="ARBA" id="ARBA00023002"/>
    </source>
</evidence>
<dbReference type="Pfam" id="PF00067">
    <property type="entry name" value="p450"/>
    <property type="match status" value="1"/>
</dbReference>
<reference evidence="12" key="1">
    <citation type="submission" date="2021-04" db="EMBL/GenBank/DDBJ databases">
        <authorList>
            <consortium name="Molecular Ecology Group"/>
        </authorList>
    </citation>
    <scope>NUCLEOTIDE SEQUENCE</scope>
</reference>
<dbReference type="PANTHER" id="PTHR24302">
    <property type="entry name" value="CYTOCHROME P450 FAMILY 3"/>
    <property type="match status" value="1"/>
</dbReference>
<dbReference type="InterPro" id="IPR017972">
    <property type="entry name" value="Cyt_P450_CS"/>
</dbReference>
<feature type="non-terminal residue" evidence="12">
    <location>
        <position position="1"/>
    </location>
</feature>
<protein>
    <submittedName>
        <fullName evidence="12">Uncharacterized protein</fullName>
    </submittedName>
</protein>
<dbReference type="InterPro" id="IPR036396">
    <property type="entry name" value="Cyt_P450_sf"/>
</dbReference>
<dbReference type="OrthoDB" id="2789670at2759"/>
<dbReference type="SUPFAM" id="SSF48264">
    <property type="entry name" value="Cytochrome P450"/>
    <property type="match status" value="1"/>
</dbReference>
<keyword evidence="3 9" id="KW-0349">Heme</keyword>
<accession>A0A8S4A6I3</accession>
<evidence type="ECO:0000256" key="11">
    <source>
        <dbReference type="SAM" id="Phobius"/>
    </source>
</evidence>
<dbReference type="Proteomes" id="UP000678393">
    <property type="component" value="Unassembled WGS sequence"/>
</dbReference>
<dbReference type="PROSITE" id="PS00086">
    <property type="entry name" value="CYTOCHROME_P450"/>
    <property type="match status" value="1"/>
</dbReference>
<evidence type="ECO:0000256" key="7">
    <source>
        <dbReference type="ARBA" id="ARBA00023033"/>
    </source>
</evidence>
<keyword evidence="6 9" id="KW-0408">Iron</keyword>
<dbReference type="PANTHER" id="PTHR24302:SF15">
    <property type="entry name" value="FATTY-ACID PEROXYGENASE"/>
    <property type="match status" value="1"/>
</dbReference>
<proteinExistence type="inferred from homology"/>
<evidence type="ECO:0000256" key="2">
    <source>
        <dbReference type="ARBA" id="ARBA00010617"/>
    </source>
</evidence>
<dbReference type="GO" id="GO:0020037">
    <property type="term" value="F:heme binding"/>
    <property type="evidence" value="ECO:0007669"/>
    <property type="project" value="InterPro"/>
</dbReference>
<organism evidence="12 13">
    <name type="scientific">Candidula unifasciata</name>
    <dbReference type="NCBI Taxonomy" id="100452"/>
    <lineage>
        <taxon>Eukaryota</taxon>
        <taxon>Metazoa</taxon>
        <taxon>Spiralia</taxon>
        <taxon>Lophotrochozoa</taxon>
        <taxon>Mollusca</taxon>
        <taxon>Gastropoda</taxon>
        <taxon>Heterobranchia</taxon>
        <taxon>Euthyneura</taxon>
        <taxon>Panpulmonata</taxon>
        <taxon>Eupulmonata</taxon>
        <taxon>Stylommatophora</taxon>
        <taxon>Helicina</taxon>
        <taxon>Helicoidea</taxon>
        <taxon>Geomitridae</taxon>
        <taxon>Candidula</taxon>
    </lineage>
</organism>
<evidence type="ECO:0000256" key="10">
    <source>
        <dbReference type="RuleBase" id="RU000461"/>
    </source>
</evidence>
<comment type="caution">
    <text evidence="12">The sequence shown here is derived from an EMBL/GenBank/DDBJ whole genome shotgun (WGS) entry which is preliminary data.</text>
</comment>
<evidence type="ECO:0000256" key="1">
    <source>
        <dbReference type="ARBA" id="ARBA00001971"/>
    </source>
</evidence>
<comment type="cofactor">
    <cofactor evidence="1 9">
        <name>heme</name>
        <dbReference type="ChEBI" id="CHEBI:30413"/>
    </cofactor>
</comment>
<keyword evidence="11" id="KW-0812">Transmembrane</keyword>
<dbReference type="AlphaFoldDB" id="A0A8S4A6I3"/>
<keyword evidence="4 9" id="KW-0479">Metal-binding</keyword>
<feature type="transmembrane region" description="Helical" evidence="11">
    <location>
        <begin position="12"/>
        <end position="31"/>
    </location>
</feature>
<dbReference type="EMBL" id="CAJHNH020008449">
    <property type="protein sequence ID" value="CAG5135695.1"/>
    <property type="molecule type" value="Genomic_DNA"/>
</dbReference>
<dbReference type="InterPro" id="IPR001128">
    <property type="entry name" value="Cyt_P450"/>
</dbReference>
<comment type="function">
    <text evidence="8">Cytochromes P450 are a group of heme-thiolate monooxygenases. They oxidize a variety of structurally unrelated compounds, including steroids, fatty acids, and xenobiotics.</text>
</comment>
<keyword evidence="11" id="KW-0472">Membrane</keyword>
<dbReference type="InterPro" id="IPR002401">
    <property type="entry name" value="Cyt_P450_E_grp-I"/>
</dbReference>
<evidence type="ECO:0000313" key="12">
    <source>
        <dbReference type="EMBL" id="CAG5135695.1"/>
    </source>
</evidence>
<name>A0A8S4A6I3_9EUPU</name>
<dbReference type="Gene3D" id="1.10.630.10">
    <property type="entry name" value="Cytochrome P450"/>
    <property type="match status" value="1"/>
</dbReference>
<evidence type="ECO:0000256" key="3">
    <source>
        <dbReference type="ARBA" id="ARBA00022617"/>
    </source>
</evidence>
<dbReference type="PRINTS" id="PR00385">
    <property type="entry name" value="P450"/>
</dbReference>
<evidence type="ECO:0000256" key="9">
    <source>
        <dbReference type="PIRSR" id="PIRSR602401-1"/>
    </source>
</evidence>
<keyword evidence="7 10" id="KW-0503">Monooxygenase</keyword>
<gene>
    <name evidence="12" type="ORF">CUNI_LOCUS21253</name>
</gene>
<dbReference type="GO" id="GO:0008395">
    <property type="term" value="F:steroid hydroxylase activity"/>
    <property type="evidence" value="ECO:0007669"/>
    <property type="project" value="TreeGrafter"/>
</dbReference>
<comment type="similarity">
    <text evidence="2 10">Belongs to the cytochrome P450 family.</text>
</comment>